<reference evidence="1" key="2">
    <citation type="journal article" date="2015" name="Fish Shellfish Immunol.">
        <title>Early steps in the European eel (Anguilla anguilla)-Vibrio vulnificus interaction in the gills: Role of the RtxA13 toxin.</title>
        <authorList>
            <person name="Callol A."/>
            <person name="Pajuelo D."/>
            <person name="Ebbesson L."/>
            <person name="Teles M."/>
            <person name="MacKenzie S."/>
            <person name="Amaro C."/>
        </authorList>
    </citation>
    <scope>NUCLEOTIDE SEQUENCE</scope>
</reference>
<dbReference type="EMBL" id="GBXM01102244">
    <property type="protein sequence ID" value="JAH06333.1"/>
    <property type="molecule type" value="Transcribed_RNA"/>
</dbReference>
<dbReference type="AlphaFoldDB" id="A0A0E9PR65"/>
<reference evidence="1" key="1">
    <citation type="submission" date="2014-11" db="EMBL/GenBank/DDBJ databases">
        <authorList>
            <person name="Amaro Gonzalez C."/>
        </authorList>
    </citation>
    <scope>NUCLEOTIDE SEQUENCE</scope>
</reference>
<organism evidence="1">
    <name type="scientific">Anguilla anguilla</name>
    <name type="common">European freshwater eel</name>
    <name type="synonym">Muraena anguilla</name>
    <dbReference type="NCBI Taxonomy" id="7936"/>
    <lineage>
        <taxon>Eukaryota</taxon>
        <taxon>Metazoa</taxon>
        <taxon>Chordata</taxon>
        <taxon>Craniata</taxon>
        <taxon>Vertebrata</taxon>
        <taxon>Euteleostomi</taxon>
        <taxon>Actinopterygii</taxon>
        <taxon>Neopterygii</taxon>
        <taxon>Teleostei</taxon>
        <taxon>Anguilliformes</taxon>
        <taxon>Anguillidae</taxon>
        <taxon>Anguilla</taxon>
    </lineage>
</organism>
<proteinExistence type="predicted"/>
<sequence>MTSNFQSIAYVLHIGLHSIIPDKKTNQLSQGPHLFSESMGVKCH</sequence>
<accession>A0A0E9PR65</accession>
<name>A0A0E9PR65_ANGAN</name>
<evidence type="ECO:0000313" key="1">
    <source>
        <dbReference type="EMBL" id="JAH06333.1"/>
    </source>
</evidence>
<protein>
    <submittedName>
        <fullName evidence="1">Uncharacterized protein</fullName>
    </submittedName>
</protein>